<reference evidence="3" key="2">
    <citation type="submission" date="2022-01" db="EMBL/GenBank/DDBJ databases">
        <authorList>
            <person name="Yamashiro T."/>
            <person name="Shiraishi A."/>
            <person name="Satake H."/>
            <person name="Nakayama K."/>
        </authorList>
    </citation>
    <scope>NUCLEOTIDE SEQUENCE</scope>
</reference>
<comment type="caution">
    <text evidence="3">The sequence shown here is derived from an EMBL/GenBank/DDBJ whole genome shotgun (WGS) entry which is preliminary data.</text>
</comment>
<organism evidence="3 4">
    <name type="scientific">Tanacetum coccineum</name>
    <dbReference type="NCBI Taxonomy" id="301880"/>
    <lineage>
        <taxon>Eukaryota</taxon>
        <taxon>Viridiplantae</taxon>
        <taxon>Streptophyta</taxon>
        <taxon>Embryophyta</taxon>
        <taxon>Tracheophyta</taxon>
        <taxon>Spermatophyta</taxon>
        <taxon>Magnoliopsida</taxon>
        <taxon>eudicotyledons</taxon>
        <taxon>Gunneridae</taxon>
        <taxon>Pentapetalae</taxon>
        <taxon>asterids</taxon>
        <taxon>campanulids</taxon>
        <taxon>Asterales</taxon>
        <taxon>Asteraceae</taxon>
        <taxon>Asteroideae</taxon>
        <taxon>Anthemideae</taxon>
        <taxon>Anthemidinae</taxon>
        <taxon>Tanacetum</taxon>
    </lineage>
</organism>
<accession>A0ABQ4Y4G5</accession>
<keyword evidence="4" id="KW-1185">Reference proteome</keyword>
<evidence type="ECO:0000313" key="4">
    <source>
        <dbReference type="Proteomes" id="UP001151760"/>
    </source>
</evidence>
<sequence>MQLCKQEEAEVQLNAEQVGWKDDIDDELDDQELEAHYIYTWTHFLRSEDETPDVLIYFLKLVQRGLHAQSRAYRVYNKRTRVIVETIHVNFDELPLMASDHVSSDPVSQCTTTALEQDSLSPGSQSQENVPQAAKTSSTITATDAPNQRLQQHPTPSTSTTVAADTPPLNIQTTPRNTSQALTITANENIIQEETNKEYAQVNENEFIHWICKNKRDEENTIICNKARLVAKEYVQKEGIDFEESFALVALLEAVRLFVAYVAHKSFPAYQMDVKITFLYGPLTEEVYANQPDGFVDPYHPDQVYRLKKALYGLKQAPRAYHFIKEHVEKGIVELFFVGTKYQLADLFTKALSEDRFKYLVRRLGMRCLTPEGLRGSRGESFWEEGDDFGVDVLRFHTCLIDILGFLEQLEWWFEQDIDDEGE</sequence>
<dbReference type="EMBL" id="BQNB010010036">
    <property type="protein sequence ID" value="GJS71853.1"/>
    <property type="molecule type" value="Genomic_DNA"/>
</dbReference>
<gene>
    <name evidence="3" type="ORF">Tco_0704694</name>
</gene>
<dbReference type="InterPro" id="IPR013103">
    <property type="entry name" value="RVT_2"/>
</dbReference>
<evidence type="ECO:0000256" key="1">
    <source>
        <dbReference type="SAM" id="MobiDB-lite"/>
    </source>
</evidence>
<feature type="region of interest" description="Disordered" evidence="1">
    <location>
        <begin position="101"/>
        <end position="178"/>
    </location>
</feature>
<dbReference type="Pfam" id="PF07727">
    <property type="entry name" value="RVT_2"/>
    <property type="match status" value="1"/>
</dbReference>
<reference evidence="3" key="1">
    <citation type="journal article" date="2022" name="Int. J. Mol. Sci.">
        <title>Draft Genome of Tanacetum Coccineum: Genomic Comparison of Closely Related Tanacetum-Family Plants.</title>
        <authorList>
            <person name="Yamashiro T."/>
            <person name="Shiraishi A."/>
            <person name="Nakayama K."/>
            <person name="Satake H."/>
        </authorList>
    </citation>
    <scope>NUCLEOTIDE SEQUENCE</scope>
</reference>
<protein>
    <submittedName>
        <fullName evidence="3">Retrovirus-related pol polyprotein from transposon TNT 1-94</fullName>
    </submittedName>
</protein>
<evidence type="ECO:0000313" key="3">
    <source>
        <dbReference type="EMBL" id="GJS71853.1"/>
    </source>
</evidence>
<feature type="compositionally biased region" description="Polar residues" evidence="1">
    <location>
        <begin position="105"/>
        <end position="178"/>
    </location>
</feature>
<feature type="domain" description="Reverse transcriptase Ty1/copia-type" evidence="2">
    <location>
        <begin position="209"/>
        <end position="323"/>
    </location>
</feature>
<dbReference type="Proteomes" id="UP001151760">
    <property type="component" value="Unassembled WGS sequence"/>
</dbReference>
<proteinExistence type="predicted"/>
<evidence type="ECO:0000259" key="2">
    <source>
        <dbReference type="Pfam" id="PF07727"/>
    </source>
</evidence>
<name>A0ABQ4Y4G5_9ASTR</name>